<dbReference type="STRING" id="1120919.GCA_000429165_01550"/>
<dbReference type="Pfam" id="PF07883">
    <property type="entry name" value="Cupin_2"/>
    <property type="match status" value="1"/>
</dbReference>
<accession>A0A511XAM3</accession>
<dbReference type="AlphaFoldDB" id="A0A511XAM3"/>
<sequence>MSKKAFLTVSLIGMTLTPFCASAEDKAVVLTPRQITWAAAPVDFPKGVKISYVFGDVSAAGPFVIRVEMPPHTTIAPHVHNMDEMLTVISGHFTHFVGKTLDSSEKEELAAGSFLHLPQGVPHALRTGASPTVVQVSGVGPFGMTYVNPADNPANASTPAK</sequence>
<evidence type="ECO:0000256" key="1">
    <source>
        <dbReference type="SAM" id="SignalP"/>
    </source>
</evidence>
<dbReference type="Proteomes" id="UP000321635">
    <property type="component" value="Unassembled WGS sequence"/>
</dbReference>
<gene>
    <name evidence="3" type="ORF">ANI02nite_18830</name>
</gene>
<evidence type="ECO:0000313" key="4">
    <source>
        <dbReference type="Proteomes" id="UP000321635"/>
    </source>
</evidence>
<dbReference type="RefSeq" id="WP_026397582.1">
    <property type="nucleotide sequence ID" value="NZ_AUBI01000004.1"/>
</dbReference>
<dbReference type="EMBL" id="BJYF01000009">
    <property type="protein sequence ID" value="GEN59999.1"/>
    <property type="molecule type" value="Genomic_DNA"/>
</dbReference>
<feature type="domain" description="Cupin type-2" evidence="2">
    <location>
        <begin position="66"/>
        <end position="126"/>
    </location>
</feature>
<evidence type="ECO:0000313" key="3">
    <source>
        <dbReference type="EMBL" id="GEN59999.1"/>
    </source>
</evidence>
<name>A0A511XAM3_9PROT</name>
<dbReference type="InterPro" id="IPR011051">
    <property type="entry name" value="RmlC_Cupin_sf"/>
</dbReference>
<dbReference type="InterPro" id="IPR014710">
    <property type="entry name" value="RmlC-like_jellyroll"/>
</dbReference>
<dbReference type="SUPFAM" id="SSF51182">
    <property type="entry name" value="RmlC-like cupins"/>
    <property type="match status" value="1"/>
</dbReference>
<dbReference type="InterPro" id="IPR013096">
    <property type="entry name" value="Cupin_2"/>
</dbReference>
<feature type="signal peptide" evidence="1">
    <location>
        <begin position="1"/>
        <end position="23"/>
    </location>
</feature>
<dbReference type="Gene3D" id="2.60.120.10">
    <property type="entry name" value="Jelly Rolls"/>
    <property type="match status" value="1"/>
</dbReference>
<dbReference type="OrthoDB" id="7506908at2"/>
<proteinExistence type="predicted"/>
<comment type="caution">
    <text evidence="3">The sequence shown here is derived from an EMBL/GenBank/DDBJ whole genome shotgun (WGS) entry which is preliminary data.</text>
</comment>
<keyword evidence="4" id="KW-1185">Reference proteome</keyword>
<evidence type="ECO:0000259" key="2">
    <source>
        <dbReference type="Pfam" id="PF07883"/>
    </source>
</evidence>
<keyword evidence="1" id="KW-0732">Signal</keyword>
<protein>
    <submittedName>
        <fullName evidence="3">Cupin</fullName>
    </submittedName>
</protein>
<reference evidence="3 4" key="1">
    <citation type="submission" date="2019-07" db="EMBL/GenBank/DDBJ databases">
        <title>Whole genome shotgun sequence of Acetobacter nitrogenifigens NBRC 105050.</title>
        <authorList>
            <person name="Hosoyama A."/>
            <person name="Uohara A."/>
            <person name="Ohji S."/>
            <person name="Ichikawa N."/>
        </authorList>
    </citation>
    <scope>NUCLEOTIDE SEQUENCE [LARGE SCALE GENOMIC DNA]</scope>
    <source>
        <strain evidence="3 4">NBRC 105050</strain>
    </source>
</reference>
<organism evidence="3 4">
    <name type="scientific">Acetobacter nitrogenifigens DSM 23921 = NBRC 105050</name>
    <dbReference type="NCBI Taxonomy" id="1120919"/>
    <lineage>
        <taxon>Bacteria</taxon>
        <taxon>Pseudomonadati</taxon>
        <taxon>Pseudomonadota</taxon>
        <taxon>Alphaproteobacteria</taxon>
        <taxon>Acetobacterales</taxon>
        <taxon>Acetobacteraceae</taxon>
        <taxon>Acetobacter</taxon>
    </lineage>
</organism>
<feature type="chain" id="PRO_5022091592" evidence="1">
    <location>
        <begin position="24"/>
        <end position="161"/>
    </location>
</feature>
<dbReference type="CDD" id="cd06989">
    <property type="entry name" value="cupin_DRT102"/>
    <property type="match status" value="1"/>
</dbReference>